<dbReference type="GO" id="GO:0006282">
    <property type="term" value="P:regulation of DNA repair"/>
    <property type="evidence" value="ECO:0007669"/>
    <property type="project" value="UniProtKB-UniRule"/>
</dbReference>
<feature type="compositionally biased region" description="Acidic residues" evidence="6">
    <location>
        <begin position="13"/>
        <end position="23"/>
    </location>
</feature>
<dbReference type="NCBIfam" id="NF001055">
    <property type="entry name" value="PRK00117.2-5"/>
    <property type="match status" value="1"/>
</dbReference>
<keyword evidence="4 5" id="KW-0963">Cytoplasm</keyword>
<protein>
    <recommendedName>
        <fullName evidence="3 5">Regulatory protein RecX</fullName>
    </recommendedName>
</protein>
<gene>
    <name evidence="5" type="primary">recX</name>
    <name evidence="10" type="ORF">EV686_102602</name>
</gene>
<evidence type="ECO:0000256" key="1">
    <source>
        <dbReference type="ARBA" id="ARBA00004496"/>
    </source>
</evidence>
<evidence type="ECO:0000256" key="6">
    <source>
        <dbReference type="SAM" id="MobiDB-lite"/>
    </source>
</evidence>
<feature type="domain" description="RecX third three-helical" evidence="8">
    <location>
        <begin position="129"/>
        <end position="172"/>
    </location>
</feature>
<evidence type="ECO:0000259" key="9">
    <source>
        <dbReference type="Pfam" id="PF21982"/>
    </source>
</evidence>
<dbReference type="Proteomes" id="UP000294692">
    <property type="component" value="Unassembled WGS sequence"/>
</dbReference>
<dbReference type="InterPro" id="IPR003783">
    <property type="entry name" value="Regulatory_RecX"/>
</dbReference>
<dbReference type="RefSeq" id="WP_132474762.1">
    <property type="nucleotide sequence ID" value="NZ_JBHRVM010000001.1"/>
</dbReference>
<feature type="domain" description="RecX first three-helical" evidence="9">
    <location>
        <begin position="40"/>
        <end position="78"/>
    </location>
</feature>
<dbReference type="InterPro" id="IPR053925">
    <property type="entry name" value="RecX_HTH_3rd"/>
</dbReference>
<dbReference type="Pfam" id="PF21982">
    <property type="entry name" value="RecX_HTH1"/>
    <property type="match status" value="1"/>
</dbReference>
<dbReference type="Pfam" id="PF02631">
    <property type="entry name" value="RecX_HTH2"/>
    <property type="match status" value="1"/>
</dbReference>
<dbReference type="EMBL" id="SMBX01000002">
    <property type="protein sequence ID" value="TCV01887.1"/>
    <property type="molecule type" value="Genomic_DNA"/>
</dbReference>
<dbReference type="InterPro" id="IPR053926">
    <property type="entry name" value="RecX_HTH_1st"/>
</dbReference>
<proteinExistence type="inferred from homology"/>
<reference evidence="10 11" key="1">
    <citation type="submission" date="2019-03" db="EMBL/GenBank/DDBJ databases">
        <title>Genomic Encyclopedia of Type Strains, Phase IV (KMG-IV): sequencing the most valuable type-strain genomes for metagenomic binning, comparative biology and taxonomic classification.</title>
        <authorList>
            <person name="Goeker M."/>
        </authorList>
    </citation>
    <scope>NUCLEOTIDE SEQUENCE [LARGE SCALE GENOMIC DNA]</scope>
    <source>
        <strain evidence="10 11">DSM 100048</strain>
    </source>
</reference>
<feature type="domain" description="RecX second three-helical" evidence="7">
    <location>
        <begin position="85"/>
        <end position="118"/>
    </location>
</feature>
<evidence type="ECO:0000256" key="2">
    <source>
        <dbReference type="ARBA" id="ARBA00009695"/>
    </source>
</evidence>
<dbReference type="Gene3D" id="1.10.10.10">
    <property type="entry name" value="Winged helix-like DNA-binding domain superfamily/Winged helix DNA-binding domain"/>
    <property type="match status" value="3"/>
</dbReference>
<organism evidence="10 11">
    <name type="scientific">Paracandidimonas soli</name>
    <dbReference type="NCBI Taxonomy" id="1917182"/>
    <lineage>
        <taxon>Bacteria</taxon>
        <taxon>Pseudomonadati</taxon>
        <taxon>Pseudomonadota</taxon>
        <taxon>Betaproteobacteria</taxon>
        <taxon>Burkholderiales</taxon>
        <taxon>Alcaligenaceae</taxon>
        <taxon>Paracandidimonas</taxon>
    </lineage>
</organism>
<evidence type="ECO:0000313" key="11">
    <source>
        <dbReference type="Proteomes" id="UP000294692"/>
    </source>
</evidence>
<dbReference type="GO" id="GO:0005737">
    <property type="term" value="C:cytoplasm"/>
    <property type="evidence" value="ECO:0007669"/>
    <property type="project" value="UniProtKB-SubCell"/>
</dbReference>
<sequence>MRGTGSFRKPPSADDDFAPDDADFREPGSAAGKRQGPSLKARAVALLSRREHSRQELFRKLAPHAESQEALEQVLDELARENWQSDKRFAQSLVHRQAARQGATRILSTLRQHGLDAESLSELGDSLRETELDRAREVWQKKFGKAPGDAREHARQIRFLASRGFSPELLRTILREADSDGRGD</sequence>
<accession>A0A4R3V9I0</accession>
<comment type="subcellular location">
    <subcellularLocation>
        <location evidence="1 5">Cytoplasm</location>
    </subcellularLocation>
</comment>
<comment type="function">
    <text evidence="5">Modulates RecA activity.</text>
</comment>
<dbReference type="Pfam" id="PF21981">
    <property type="entry name" value="RecX_HTH3"/>
    <property type="match status" value="1"/>
</dbReference>
<keyword evidence="11" id="KW-1185">Reference proteome</keyword>
<dbReference type="InterPro" id="IPR036388">
    <property type="entry name" value="WH-like_DNA-bd_sf"/>
</dbReference>
<evidence type="ECO:0000259" key="8">
    <source>
        <dbReference type="Pfam" id="PF21981"/>
    </source>
</evidence>
<comment type="similarity">
    <text evidence="2 5">Belongs to the RecX family.</text>
</comment>
<feature type="region of interest" description="Disordered" evidence="6">
    <location>
        <begin position="1"/>
        <end position="40"/>
    </location>
</feature>
<evidence type="ECO:0000256" key="4">
    <source>
        <dbReference type="ARBA" id="ARBA00022490"/>
    </source>
</evidence>
<evidence type="ECO:0000259" key="7">
    <source>
        <dbReference type="Pfam" id="PF02631"/>
    </source>
</evidence>
<comment type="caution">
    <text evidence="10">The sequence shown here is derived from an EMBL/GenBank/DDBJ whole genome shotgun (WGS) entry which is preliminary data.</text>
</comment>
<dbReference type="HAMAP" id="MF_01114">
    <property type="entry name" value="RecX"/>
    <property type="match status" value="1"/>
</dbReference>
<evidence type="ECO:0000256" key="5">
    <source>
        <dbReference type="HAMAP-Rule" id="MF_01114"/>
    </source>
</evidence>
<dbReference type="AlphaFoldDB" id="A0A4R3V9I0"/>
<dbReference type="PANTHER" id="PTHR33602">
    <property type="entry name" value="REGULATORY PROTEIN RECX FAMILY PROTEIN"/>
    <property type="match status" value="1"/>
</dbReference>
<name>A0A4R3V9I0_9BURK</name>
<evidence type="ECO:0000313" key="10">
    <source>
        <dbReference type="EMBL" id="TCV01887.1"/>
    </source>
</evidence>
<evidence type="ECO:0000256" key="3">
    <source>
        <dbReference type="ARBA" id="ARBA00018111"/>
    </source>
</evidence>
<dbReference type="OrthoDB" id="5295441at2"/>
<dbReference type="InterPro" id="IPR053924">
    <property type="entry name" value="RecX_HTH_2nd"/>
</dbReference>
<dbReference type="PANTHER" id="PTHR33602:SF1">
    <property type="entry name" value="REGULATORY PROTEIN RECX FAMILY PROTEIN"/>
    <property type="match status" value="1"/>
</dbReference>